<sequence length="113" mass="13161">MKSIIKDNVEDGSIIYTDFWKSYDTAIEELNFEFFTGYGHDKVNHSEGFISSNGTHTNTIEGTWNGTKCTMHTKQKMKDKCPINLMTFIWRRQNKLNLWNAFIDALKSVKTNE</sequence>
<dbReference type="EMBL" id="JAPFFF010000031">
    <property type="protein sequence ID" value="KAK8844987.1"/>
    <property type="molecule type" value="Genomic_DNA"/>
</dbReference>
<gene>
    <name evidence="1" type="ORF">M9Y10_021160</name>
</gene>
<dbReference type="Proteomes" id="UP001470230">
    <property type="component" value="Unassembled WGS sequence"/>
</dbReference>
<reference evidence="1 2" key="1">
    <citation type="submission" date="2024-04" db="EMBL/GenBank/DDBJ databases">
        <title>Tritrichomonas musculus Genome.</title>
        <authorList>
            <person name="Alves-Ferreira E."/>
            <person name="Grigg M."/>
            <person name="Lorenzi H."/>
            <person name="Galac M."/>
        </authorList>
    </citation>
    <scope>NUCLEOTIDE SEQUENCE [LARGE SCALE GENOMIC DNA]</scope>
    <source>
        <strain evidence="1 2">EAF2021</strain>
    </source>
</reference>
<evidence type="ECO:0008006" key="3">
    <source>
        <dbReference type="Google" id="ProtNLM"/>
    </source>
</evidence>
<protein>
    <recommendedName>
        <fullName evidence="3">ISXO2-like transposase domain-containing protein</fullName>
    </recommendedName>
</protein>
<dbReference type="PANTHER" id="PTHR47163">
    <property type="entry name" value="DDE_TNP_IS1595 DOMAIN-CONTAINING PROTEIN"/>
    <property type="match status" value="1"/>
</dbReference>
<organism evidence="1 2">
    <name type="scientific">Tritrichomonas musculus</name>
    <dbReference type="NCBI Taxonomy" id="1915356"/>
    <lineage>
        <taxon>Eukaryota</taxon>
        <taxon>Metamonada</taxon>
        <taxon>Parabasalia</taxon>
        <taxon>Tritrichomonadida</taxon>
        <taxon>Tritrichomonadidae</taxon>
        <taxon>Tritrichomonas</taxon>
    </lineage>
</organism>
<accession>A0ABR2HD67</accession>
<keyword evidence="2" id="KW-1185">Reference proteome</keyword>
<name>A0ABR2HD67_9EUKA</name>
<evidence type="ECO:0000313" key="1">
    <source>
        <dbReference type="EMBL" id="KAK8844987.1"/>
    </source>
</evidence>
<comment type="caution">
    <text evidence="1">The sequence shown here is derived from an EMBL/GenBank/DDBJ whole genome shotgun (WGS) entry which is preliminary data.</text>
</comment>
<evidence type="ECO:0000313" key="2">
    <source>
        <dbReference type="Proteomes" id="UP001470230"/>
    </source>
</evidence>
<dbReference type="InterPro" id="IPR053164">
    <property type="entry name" value="IS1016-like_transposase"/>
</dbReference>
<dbReference type="PANTHER" id="PTHR47163:SF2">
    <property type="entry name" value="SI:DKEY-17M8.2"/>
    <property type="match status" value="1"/>
</dbReference>
<proteinExistence type="predicted"/>